<feature type="transmembrane region" description="Helical" evidence="6">
    <location>
        <begin position="65"/>
        <end position="89"/>
    </location>
</feature>
<evidence type="ECO:0000313" key="9">
    <source>
        <dbReference type="Proteomes" id="UP000249873"/>
    </source>
</evidence>
<accession>A0A2Z4GI08</accession>
<dbReference type="SUPFAM" id="SSF46548">
    <property type="entry name" value="alpha-helical ferredoxin"/>
    <property type="match status" value="1"/>
</dbReference>
<feature type="domain" description="4Fe-4S ferredoxin-type" evidence="7">
    <location>
        <begin position="301"/>
        <end position="323"/>
    </location>
</feature>
<keyword evidence="6" id="KW-0812">Transmembrane</keyword>
<evidence type="ECO:0000256" key="4">
    <source>
        <dbReference type="ARBA" id="ARBA00023004"/>
    </source>
</evidence>
<keyword evidence="9" id="KW-1185">Reference proteome</keyword>
<dbReference type="Gene3D" id="1.10.1060.10">
    <property type="entry name" value="Alpha-helical ferredoxin"/>
    <property type="match status" value="1"/>
</dbReference>
<dbReference type="GO" id="GO:0046872">
    <property type="term" value="F:metal ion binding"/>
    <property type="evidence" value="ECO:0007669"/>
    <property type="project" value="UniProtKB-KW"/>
</dbReference>
<dbReference type="PANTHER" id="PTHR43255">
    <property type="entry name" value="IRON-SULFUR-BINDING OXIDOREDUCTASE FADF-RELATED-RELATED"/>
    <property type="match status" value="1"/>
</dbReference>
<dbReference type="PROSITE" id="PS00198">
    <property type="entry name" value="4FE4S_FER_1"/>
    <property type="match status" value="2"/>
</dbReference>
<dbReference type="InterPro" id="IPR036197">
    <property type="entry name" value="NarG-like_sf"/>
</dbReference>
<reference evidence="8 9" key="1">
    <citation type="submission" date="2018-05" db="EMBL/GenBank/DDBJ databases">
        <title>Complete genome sequence of Arcticibacterium luteifluviistationis SM1504T, a cytophagaceae bacterium isolated from Arctic surface seawater.</title>
        <authorList>
            <person name="Li Y."/>
            <person name="Qin Q.-L."/>
        </authorList>
    </citation>
    <scope>NUCLEOTIDE SEQUENCE [LARGE SCALE GENOMIC DNA]</scope>
    <source>
        <strain evidence="8 9">SM1504</strain>
    </source>
</reference>
<dbReference type="InterPro" id="IPR017896">
    <property type="entry name" value="4Fe4S_Fe-S-bd"/>
</dbReference>
<dbReference type="GO" id="GO:0005886">
    <property type="term" value="C:plasma membrane"/>
    <property type="evidence" value="ECO:0007669"/>
    <property type="project" value="TreeGrafter"/>
</dbReference>
<keyword evidence="2" id="KW-0479">Metal-binding</keyword>
<dbReference type="AlphaFoldDB" id="A0A2Z4GI08"/>
<dbReference type="Pfam" id="PF13187">
    <property type="entry name" value="Fer4_9"/>
    <property type="match status" value="1"/>
</dbReference>
<evidence type="ECO:0000259" key="7">
    <source>
        <dbReference type="PROSITE" id="PS51379"/>
    </source>
</evidence>
<dbReference type="InterPro" id="IPR017900">
    <property type="entry name" value="4Fe4S_Fe_S_CS"/>
</dbReference>
<keyword evidence="4" id="KW-0408">Iron</keyword>
<feature type="transmembrane region" description="Helical" evidence="6">
    <location>
        <begin position="109"/>
        <end position="130"/>
    </location>
</feature>
<evidence type="ECO:0000256" key="6">
    <source>
        <dbReference type="SAM" id="Phobius"/>
    </source>
</evidence>
<proteinExistence type="predicted"/>
<keyword evidence="6" id="KW-1133">Transmembrane helix</keyword>
<evidence type="ECO:0000256" key="3">
    <source>
        <dbReference type="ARBA" id="ARBA00023002"/>
    </source>
</evidence>
<dbReference type="InterPro" id="IPR009051">
    <property type="entry name" value="Helical_ferredxn"/>
</dbReference>
<evidence type="ECO:0000256" key="5">
    <source>
        <dbReference type="ARBA" id="ARBA00023014"/>
    </source>
</evidence>
<gene>
    <name evidence="8" type="ORF">DJ013_16810</name>
</gene>
<name>A0A2Z4GI08_9BACT</name>
<dbReference type="RefSeq" id="WP_111374313.1">
    <property type="nucleotide sequence ID" value="NZ_CP029480.1"/>
</dbReference>
<dbReference type="SUPFAM" id="SSF103501">
    <property type="entry name" value="Respiratory nitrate reductase 1 gamma chain"/>
    <property type="match status" value="1"/>
</dbReference>
<keyword evidence="1" id="KW-0004">4Fe-4S</keyword>
<feature type="transmembrane region" description="Helical" evidence="6">
    <location>
        <begin position="6"/>
        <end position="25"/>
    </location>
</feature>
<dbReference type="GO" id="GO:0051539">
    <property type="term" value="F:4 iron, 4 sulfur cluster binding"/>
    <property type="evidence" value="ECO:0007669"/>
    <property type="project" value="UniProtKB-KW"/>
</dbReference>
<feature type="domain" description="4Fe-4S ferredoxin-type" evidence="7">
    <location>
        <begin position="364"/>
        <end position="395"/>
    </location>
</feature>
<protein>
    <submittedName>
        <fullName evidence="8">Fe-S oxidoreductase</fullName>
    </submittedName>
</protein>
<keyword evidence="5" id="KW-0411">Iron-sulfur</keyword>
<dbReference type="GO" id="GO:0016491">
    <property type="term" value="F:oxidoreductase activity"/>
    <property type="evidence" value="ECO:0007669"/>
    <property type="project" value="UniProtKB-KW"/>
</dbReference>
<evidence type="ECO:0000256" key="2">
    <source>
        <dbReference type="ARBA" id="ARBA00022723"/>
    </source>
</evidence>
<feature type="transmembrane region" description="Helical" evidence="6">
    <location>
        <begin position="220"/>
        <end position="238"/>
    </location>
</feature>
<organism evidence="8 9">
    <name type="scientific">Arcticibacterium luteifluviistationis</name>
    <dbReference type="NCBI Taxonomy" id="1784714"/>
    <lineage>
        <taxon>Bacteria</taxon>
        <taxon>Pseudomonadati</taxon>
        <taxon>Bacteroidota</taxon>
        <taxon>Cytophagia</taxon>
        <taxon>Cytophagales</taxon>
        <taxon>Leadbetterellaceae</taxon>
        <taxon>Arcticibacterium</taxon>
    </lineage>
</organism>
<dbReference type="OrthoDB" id="9769677at2"/>
<sequence>MAYLAQIVFILALGTAAYFILRRAFLIKKTIQLGKAENRTDQPAKRFKNMLLIAFGQKKMFERPVVGLLHFLVYVGFILINIEVLEIVIDGIFGTHRVLAQPLGSFYPIVINFFEILAVGVILACVIFLIRRNVLKIERLHPSTSSEMDGWPAMDANIILVFEIALMMAFLKMNAADSILQSRGVGHFAEVNTGNFLISQTLVPILDNFSTGFLVFTERAAWWFHILGIMAFALFVTYSKHLHIALAFPNTYFANLGSRGEMSNMPAVTKEVKIMMELEQPGDETEEVGRFGAKDVEDLSWKSLMDAYSCTECGRCTSQCPANQTGKALSPRKIMMDTRDRLEDIQKGWLKNGYDFKDEKSLNGDYIKEEELLACTTCNACVEACPIQISPLDIILELRRYNVMEESKAPQSWNMMFQNLETSMSPWKFSPDDRFKWVEDMNA</sequence>
<keyword evidence="6" id="KW-0472">Membrane</keyword>
<dbReference type="PROSITE" id="PS51379">
    <property type="entry name" value="4FE4S_FER_2"/>
    <property type="match status" value="2"/>
</dbReference>
<dbReference type="EMBL" id="CP029480">
    <property type="protein sequence ID" value="AWW00947.1"/>
    <property type="molecule type" value="Genomic_DNA"/>
</dbReference>
<dbReference type="KEGG" id="als:DJ013_16810"/>
<dbReference type="PANTHER" id="PTHR43255:SF1">
    <property type="entry name" value="IRON-SULFUR-BINDING OXIDOREDUCTASE FADF-RELATED"/>
    <property type="match status" value="1"/>
</dbReference>
<dbReference type="InterPro" id="IPR051460">
    <property type="entry name" value="HdrC_iron-sulfur_subunit"/>
</dbReference>
<dbReference type="Proteomes" id="UP000249873">
    <property type="component" value="Chromosome"/>
</dbReference>
<evidence type="ECO:0000256" key="1">
    <source>
        <dbReference type="ARBA" id="ARBA00022485"/>
    </source>
</evidence>
<keyword evidence="3" id="KW-0560">Oxidoreductase</keyword>
<evidence type="ECO:0000313" key="8">
    <source>
        <dbReference type="EMBL" id="AWW00947.1"/>
    </source>
</evidence>